<feature type="modified residue" description="4-aspartylphosphate" evidence="2">
    <location>
        <position position="54"/>
    </location>
</feature>
<feature type="domain" description="OmpR/PhoB-type" evidence="5">
    <location>
        <begin position="130"/>
        <end position="228"/>
    </location>
</feature>
<evidence type="ECO:0000256" key="2">
    <source>
        <dbReference type="PROSITE-ProRule" id="PRU00169"/>
    </source>
</evidence>
<dbReference type="Proteomes" id="UP001165306">
    <property type="component" value="Unassembled WGS sequence"/>
</dbReference>
<dbReference type="InterPro" id="IPR039420">
    <property type="entry name" value="WalR-like"/>
</dbReference>
<dbReference type="SUPFAM" id="SSF52172">
    <property type="entry name" value="CheY-like"/>
    <property type="match status" value="1"/>
</dbReference>
<dbReference type="InterPro" id="IPR011006">
    <property type="entry name" value="CheY-like_superfamily"/>
</dbReference>
<proteinExistence type="predicted"/>
<dbReference type="InterPro" id="IPR016032">
    <property type="entry name" value="Sig_transdc_resp-reg_C-effctor"/>
</dbReference>
<dbReference type="PROSITE" id="PS50110">
    <property type="entry name" value="RESPONSE_REGULATORY"/>
    <property type="match status" value="1"/>
</dbReference>
<feature type="domain" description="Response regulatory" evidence="4">
    <location>
        <begin position="3"/>
        <end position="118"/>
    </location>
</feature>
<dbReference type="GO" id="GO:0032993">
    <property type="term" value="C:protein-DNA complex"/>
    <property type="evidence" value="ECO:0007669"/>
    <property type="project" value="TreeGrafter"/>
</dbReference>
<dbReference type="InterPro" id="IPR001867">
    <property type="entry name" value="OmpR/PhoB-type_DNA-bd"/>
</dbReference>
<gene>
    <name evidence="6" type="ORF">NET02_02090</name>
</gene>
<keyword evidence="7" id="KW-1185">Reference proteome</keyword>
<dbReference type="GO" id="GO:0000156">
    <property type="term" value="F:phosphorelay response regulator activity"/>
    <property type="evidence" value="ECO:0007669"/>
    <property type="project" value="TreeGrafter"/>
</dbReference>
<reference evidence="6" key="1">
    <citation type="submission" date="2022-06" db="EMBL/GenBank/DDBJ databases">
        <title>CFH 74404 Thermomicrobiaceae sp.</title>
        <authorList>
            <person name="Ming H."/>
            <person name="Li W.-J."/>
            <person name="Zhao Z."/>
        </authorList>
    </citation>
    <scope>NUCLEOTIDE SEQUENCE</scope>
    <source>
        <strain evidence="6">CFH 74404</strain>
    </source>
</reference>
<dbReference type="SMART" id="SM00448">
    <property type="entry name" value="REC"/>
    <property type="match status" value="1"/>
</dbReference>
<dbReference type="GO" id="GO:0006355">
    <property type="term" value="P:regulation of DNA-templated transcription"/>
    <property type="evidence" value="ECO:0007669"/>
    <property type="project" value="InterPro"/>
</dbReference>
<dbReference type="CDD" id="cd00383">
    <property type="entry name" value="trans_reg_C"/>
    <property type="match status" value="1"/>
</dbReference>
<dbReference type="PANTHER" id="PTHR48111">
    <property type="entry name" value="REGULATOR OF RPOS"/>
    <property type="match status" value="1"/>
</dbReference>
<dbReference type="Gene3D" id="6.10.250.690">
    <property type="match status" value="1"/>
</dbReference>
<dbReference type="PANTHER" id="PTHR48111:SF43">
    <property type="entry name" value="STAGE 0 SPORULATION PROTEIN A HOMOLOG"/>
    <property type="match status" value="1"/>
</dbReference>
<evidence type="ECO:0000259" key="4">
    <source>
        <dbReference type="PROSITE" id="PS50110"/>
    </source>
</evidence>
<name>A0AA42B9A6_9BACT</name>
<dbReference type="PROSITE" id="PS51755">
    <property type="entry name" value="OMPR_PHOB"/>
    <property type="match status" value="1"/>
</dbReference>
<comment type="caution">
    <text evidence="6">The sequence shown here is derived from an EMBL/GenBank/DDBJ whole genome shotgun (WGS) entry which is preliminary data.</text>
</comment>
<dbReference type="InterPro" id="IPR001789">
    <property type="entry name" value="Sig_transdc_resp-reg_receiver"/>
</dbReference>
<protein>
    <submittedName>
        <fullName evidence="6">Response regulator transcription factor</fullName>
    </submittedName>
</protein>
<dbReference type="AlphaFoldDB" id="A0AA42B9A6"/>
<dbReference type="EMBL" id="JAMSLR010000001">
    <property type="protein sequence ID" value="MCM8747932.1"/>
    <property type="molecule type" value="Genomic_DNA"/>
</dbReference>
<dbReference type="Pfam" id="PF00072">
    <property type="entry name" value="Response_reg"/>
    <property type="match status" value="1"/>
</dbReference>
<dbReference type="GO" id="GO:0005829">
    <property type="term" value="C:cytosol"/>
    <property type="evidence" value="ECO:0007669"/>
    <property type="project" value="TreeGrafter"/>
</dbReference>
<sequence>MYVLYVVEDDAALRELLSEALARYGYAVRSATGDAFTRIATEVEEIKPHLVLLDVNLPVYDGFYWARRIRVVSKLPILFISVRGEPLDQVRALEQGGDDYIVKPFHLEVLLAKVEALLRRAYGELADAGEMLVTYAGLRVDQRRGELVYGERHVSLTPTELRLATRLVQARGKPVSREDLLVVAWNDETFVDDNTLTVNIARLRRKLGELGLADALQTIRGVGYRLVMPSDLMASA</sequence>
<dbReference type="SMART" id="SM00862">
    <property type="entry name" value="Trans_reg_C"/>
    <property type="match status" value="1"/>
</dbReference>
<dbReference type="Gene3D" id="3.40.50.2300">
    <property type="match status" value="1"/>
</dbReference>
<evidence type="ECO:0000313" key="7">
    <source>
        <dbReference type="Proteomes" id="UP001165306"/>
    </source>
</evidence>
<keyword evidence="2" id="KW-0597">Phosphoprotein</keyword>
<accession>A0AA42B9A6</accession>
<evidence type="ECO:0000259" key="5">
    <source>
        <dbReference type="PROSITE" id="PS51755"/>
    </source>
</evidence>
<dbReference type="SUPFAM" id="SSF46894">
    <property type="entry name" value="C-terminal effector domain of the bipartite response regulators"/>
    <property type="match status" value="1"/>
</dbReference>
<dbReference type="GO" id="GO:0000976">
    <property type="term" value="F:transcription cis-regulatory region binding"/>
    <property type="evidence" value="ECO:0007669"/>
    <property type="project" value="TreeGrafter"/>
</dbReference>
<keyword evidence="1 3" id="KW-0238">DNA-binding</keyword>
<evidence type="ECO:0000256" key="1">
    <source>
        <dbReference type="ARBA" id="ARBA00023125"/>
    </source>
</evidence>
<dbReference type="RefSeq" id="WP_284055714.1">
    <property type="nucleotide sequence ID" value="NZ_JAMSLR010000001.1"/>
</dbReference>
<evidence type="ECO:0000313" key="6">
    <source>
        <dbReference type="EMBL" id="MCM8747932.1"/>
    </source>
</evidence>
<dbReference type="Gene3D" id="1.10.10.10">
    <property type="entry name" value="Winged helix-like DNA-binding domain superfamily/Winged helix DNA-binding domain"/>
    <property type="match status" value="1"/>
</dbReference>
<evidence type="ECO:0000256" key="3">
    <source>
        <dbReference type="PROSITE-ProRule" id="PRU01091"/>
    </source>
</evidence>
<organism evidence="6 7">
    <name type="scientific">Thermalbibacter longus</name>
    <dbReference type="NCBI Taxonomy" id="2951981"/>
    <lineage>
        <taxon>Bacteria</taxon>
        <taxon>Pseudomonadati</taxon>
        <taxon>Thermomicrobiota</taxon>
        <taxon>Thermomicrobia</taxon>
        <taxon>Thermomicrobiales</taxon>
        <taxon>Thermomicrobiaceae</taxon>
        <taxon>Thermalbibacter</taxon>
    </lineage>
</organism>
<feature type="DNA-binding region" description="OmpR/PhoB-type" evidence="3">
    <location>
        <begin position="130"/>
        <end position="228"/>
    </location>
</feature>
<dbReference type="Pfam" id="PF00486">
    <property type="entry name" value="Trans_reg_C"/>
    <property type="match status" value="1"/>
</dbReference>
<dbReference type="InterPro" id="IPR036388">
    <property type="entry name" value="WH-like_DNA-bd_sf"/>
</dbReference>